<organism evidence="2 3">
    <name type="scientific">Plakobranchus ocellatus</name>
    <dbReference type="NCBI Taxonomy" id="259542"/>
    <lineage>
        <taxon>Eukaryota</taxon>
        <taxon>Metazoa</taxon>
        <taxon>Spiralia</taxon>
        <taxon>Lophotrochozoa</taxon>
        <taxon>Mollusca</taxon>
        <taxon>Gastropoda</taxon>
        <taxon>Heterobranchia</taxon>
        <taxon>Euthyneura</taxon>
        <taxon>Panpulmonata</taxon>
        <taxon>Sacoglossa</taxon>
        <taxon>Placobranchoidea</taxon>
        <taxon>Plakobranchidae</taxon>
        <taxon>Plakobranchus</taxon>
    </lineage>
</organism>
<keyword evidence="1" id="KW-0472">Membrane</keyword>
<reference evidence="2 3" key="1">
    <citation type="journal article" date="2021" name="Elife">
        <title>Chloroplast acquisition without the gene transfer in kleptoplastic sea slugs, Plakobranchus ocellatus.</title>
        <authorList>
            <person name="Maeda T."/>
            <person name="Takahashi S."/>
            <person name="Yoshida T."/>
            <person name="Shimamura S."/>
            <person name="Takaki Y."/>
            <person name="Nagai Y."/>
            <person name="Toyoda A."/>
            <person name="Suzuki Y."/>
            <person name="Arimoto A."/>
            <person name="Ishii H."/>
            <person name="Satoh N."/>
            <person name="Nishiyama T."/>
            <person name="Hasebe M."/>
            <person name="Maruyama T."/>
            <person name="Minagawa J."/>
            <person name="Obokata J."/>
            <person name="Shigenobu S."/>
        </authorList>
    </citation>
    <scope>NUCLEOTIDE SEQUENCE [LARGE SCALE GENOMIC DNA]</scope>
</reference>
<dbReference type="AlphaFoldDB" id="A0AAV4AGJ2"/>
<sequence>MQFAACMDFGNKEASDALRGHACWEQGGTGIILWKMKNALTFLLAEQWDSLLLANKFQFPVLDQGMPIPWKESESVVEVGLWSMLSTTPTLKSLLILLVGTTTLSLLFATCDEIAITRL</sequence>
<keyword evidence="3" id="KW-1185">Reference proteome</keyword>
<keyword evidence="1" id="KW-0812">Transmembrane</keyword>
<accession>A0AAV4AGJ2</accession>
<dbReference type="EMBL" id="BLXT01003772">
    <property type="protein sequence ID" value="GFO06398.1"/>
    <property type="molecule type" value="Genomic_DNA"/>
</dbReference>
<proteinExistence type="predicted"/>
<keyword evidence="1" id="KW-1133">Transmembrane helix</keyword>
<evidence type="ECO:0000313" key="3">
    <source>
        <dbReference type="Proteomes" id="UP000735302"/>
    </source>
</evidence>
<protein>
    <submittedName>
        <fullName evidence="2">Uncharacterized protein</fullName>
    </submittedName>
</protein>
<feature type="transmembrane region" description="Helical" evidence="1">
    <location>
        <begin position="91"/>
        <end position="111"/>
    </location>
</feature>
<comment type="caution">
    <text evidence="2">The sequence shown here is derived from an EMBL/GenBank/DDBJ whole genome shotgun (WGS) entry which is preliminary data.</text>
</comment>
<evidence type="ECO:0000313" key="2">
    <source>
        <dbReference type="EMBL" id="GFO06398.1"/>
    </source>
</evidence>
<name>A0AAV4AGJ2_9GAST</name>
<gene>
    <name evidence="2" type="ORF">PoB_003290300</name>
</gene>
<evidence type="ECO:0000256" key="1">
    <source>
        <dbReference type="SAM" id="Phobius"/>
    </source>
</evidence>
<dbReference type="Proteomes" id="UP000735302">
    <property type="component" value="Unassembled WGS sequence"/>
</dbReference>